<evidence type="ECO:0000313" key="5">
    <source>
        <dbReference type="Proteomes" id="UP000253941"/>
    </source>
</evidence>
<dbReference type="GO" id="GO:0046872">
    <property type="term" value="F:metal ion binding"/>
    <property type="evidence" value="ECO:0007669"/>
    <property type="project" value="UniProtKB-KW"/>
</dbReference>
<dbReference type="InterPro" id="IPR018389">
    <property type="entry name" value="DctP_fam"/>
</dbReference>
<dbReference type="NCBIfam" id="TIGR01409">
    <property type="entry name" value="TAT_signal_seq"/>
    <property type="match status" value="1"/>
</dbReference>
<accession>A0A369T8G8</accession>
<dbReference type="SUPFAM" id="SSF53850">
    <property type="entry name" value="Periplasmic binding protein-like II"/>
    <property type="match status" value="1"/>
</dbReference>
<evidence type="ECO:0000256" key="3">
    <source>
        <dbReference type="PIRSR" id="PIRSR039026-2"/>
    </source>
</evidence>
<organism evidence="4 5">
    <name type="scientific">Ferruginivarius sediminum</name>
    <dbReference type="NCBI Taxonomy" id="2661937"/>
    <lineage>
        <taxon>Bacteria</taxon>
        <taxon>Pseudomonadati</taxon>
        <taxon>Pseudomonadota</taxon>
        <taxon>Alphaproteobacteria</taxon>
        <taxon>Rhodospirillales</taxon>
        <taxon>Rhodospirillaceae</taxon>
        <taxon>Ferruginivarius</taxon>
    </lineage>
</organism>
<keyword evidence="3" id="KW-0479">Metal-binding</keyword>
<protein>
    <submittedName>
        <fullName evidence="4">ABC transporter substrate-binding protein</fullName>
    </submittedName>
</protein>
<feature type="binding site" evidence="3">
    <location>
        <position position="219"/>
    </location>
    <ligand>
        <name>Na(+)</name>
        <dbReference type="ChEBI" id="CHEBI:29101"/>
    </ligand>
</feature>
<dbReference type="AlphaFoldDB" id="A0A369T8G8"/>
<dbReference type="GO" id="GO:0055085">
    <property type="term" value="P:transmembrane transport"/>
    <property type="evidence" value="ECO:0007669"/>
    <property type="project" value="InterPro"/>
</dbReference>
<feature type="binding site" evidence="3">
    <location>
        <position position="218"/>
    </location>
    <ligand>
        <name>substrate</name>
    </ligand>
</feature>
<dbReference type="CDD" id="cd13604">
    <property type="entry name" value="PBP2_TRAP_ketoacid_lactate_like"/>
    <property type="match status" value="1"/>
</dbReference>
<dbReference type="InterPro" id="IPR006311">
    <property type="entry name" value="TAT_signal"/>
</dbReference>
<reference evidence="4 5" key="1">
    <citation type="submission" date="2018-07" db="EMBL/GenBank/DDBJ databases">
        <title>Venubactetium sediminum gen. nov., sp. nov., isolated from a marine solar saltern.</title>
        <authorList>
            <person name="Wang S."/>
        </authorList>
    </citation>
    <scope>NUCLEOTIDE SEQUENCE [LARGE SCALE GENOMIC DNA]</scope>
    <source>
        <strain evidence="4 5">WD2A32</strain>
    </source>
</reference>
<sequence length="371" mass="40582">MKRRDFMKTAAATTATAGAIAGAGSFPAPAVAQEKRELKMVTTWPKNFPGLGTSAERLAKRITEMSEGTLTVRVFAAGELVPALESIDAVISGTADMSHSAAYYWQGKTKALNFFTGVPYGFTASEISAWIRYMGGQELWDEVYDDFGVKPFMSGQTGVQAGGWFRNELTSLDDLKGLKFRTPGLAGEVWRRLGVSVINLPGGEIYQALQSGRIDAAEFVGPLTDLALGFYKVAQNYYWPSFNEPGLATELAVNKSVYSSLTKGQQEIIRTASEAEYDNMYAEFNARNADSLKTLTEEHGVKVHEFSRELLIAGGKAAAEVIEELRAEGDEKTKKVVESYLQARQKLVGWSKVADGAYLSARLLPFDYARP</sequence>
<comment type="caution">
    <text evidence="4">The sequence shown here is derived from an EMBL/GenBank/DDBJ whole genome shotgun (WGS) entry which is preliminary data.</text>
</comment>
<name>A0A369T8G8_9PROT</name>
<dbReference type="GO" id="GO:0031317">
    <property type="term" value="C:tripartite ATP-independent periplasmic transporter complex"/>
    <property type="evidence" value="ECO:0007669"/>
    <property type="project" value="InterPro"/>
</dbReference>
<evidence type="ECO:0000256" key="1">
    <source>
        <dbReference type="ARBA" id="ARBA00022729"/>
    </source>
</evidence>
<evidence type="ECO:0000313" key="4">
    <source>
        <dbReference type="EMBL" id="RDD60645.1"/>
    </source>
</evidence>
<keyword evidence="5" id="KW-1185">Reference proteome</keyword>
<feature type="binding site" evidence="3">
    <location>
        <position position="244"/>
    </location>
    <ligand>
        <name>substrate</name>
    </ligand>
</feature>
<dbReference type="Proteomes" id="UP000253941">
    <property type="component" value="Unassembled WGS sequence"/>
</dbReference>
<dbReference type="PIRSF" id="PIRSF039026">
    <property type="entry name" value="SiaP"/>
    <property type="match status" value="1"/>
</dbReference>
<dbReference type="NCBIfam" id="NF037995">
    <property type="entry name" value="TRAP_S1"/>
    <property type="match status" value="1"/>
</dbReference>
<dbReference type="InterPro" id="IPR019546">
    <property type="entry name" value="TAT_signal_bac_arc"/>
</dbReference>
<feature type="binding site" evidence="2">
    <location>
        <position position="160"/>
    </location>
    <ligand>
        <name>substrate</name>
    </ligand>
</feature>
<dbReference type="PROSITE" id="PS51318">
    <property type="entry name" value="TAT"/>
    <property type="match status" value="1"/>
</dbReference>
<keyword evidence="1" id="KW-0732">Signal</keyword>
<gene>
    <name evidence="4" type="ORF">DRB17_16985</name>
</gene>
<dbReference type="InterPro" id="IPR026289">
    <property type="entry name" value="SBP_TakP-like"/>
</dbReference>
<proteinExistence type="predicted"/>
<dbReference type="Gene3D" id="3.40.190.10">
    <property type="entry name" value="Periplasmic binding protein-like II"/>
    <property type="match status" value="1"/>
</dbReference>
<dbReference type="RefSeq" id="WP_114583422.1">
    <property type="nucleotide sequence ID" value="NZ_QPMH01000022.1"/>
</dbReference>
<evidence type="ECO:0000256" key="2">
    <source>
        <dbReference type="PIRSR" id="PIRSR039026-1"/>
    </source>
</evidence>
<dbReference type="PANTHER" id="PTHR33376">
    <property type="match status" value="1"/>
</dbReference>
<dbReference type="Gene3D" id="3.40.190.170">
    <property type="entry name" value="Bacterial extracellular solute-binding protein, family 7"/>
    <property type="match status" value="1"/>
</dbReference>
<dbReference type="EMBL" id="QPMH01000022">
    <property type="protein sequence ID" value="RDD60645.1"/>
    <property type="molecule type" value="Genomic_DNA"/>
</dbReference>
<dbReference type="InterPro" id="IPR038404">
    <property type="entry name" value="TRAP_DctP_sf"/>
</dbReference>
<dbReference type="Pfam" id="PF03480">
    <property type="entry name" value="DctP"/>
    <property type="match status" value="1"/>
</dbReference>
<feature type="binding site" evidence="2">
    <location>
        <position position="181"/>
    </location>
    <ligand>
        <name>substrate</name>
    </ligand>
</feature>
<dbReference type="PANTHER" id="PTHR33376:SF5">
    <property type="entry name" value="EXTRACYTOPLASMIC SOLUTE RECEPTOR PROTEIN"/>
    <property type="match status" value="1"/>
</dbReference>